<evidence type="ECO:0000256" key="1">
    <source>
        <dbReference type="ARBA" id="ARBA00004123"/>
    </source>
</evidence>
<dbReference type="GO" id="GO:0008270">
    <property type="term" value="F:zinc ion binding"/>
    <property type="evidence" value="ECO:0007669"/>
    <property type="project" value="UniProtKB-KW"/>
</dbReference>
<evidence type="ECO:0000256" key="8">
    <source>
        <dbReference type="PROSITE-ProRule" id="PRU00042"/>
    </source>
</evidence>
<evidence type="ECO:0000256" key="7">
    <source>
        <dbReference type="ARBA" id="ARBA00023242"/>
    </source>
</evidence>
<dbReference type="PROSITE" id="PS00028">
    <property type="entry name" value="ZINC_FINGER_C2H2_1"/>
    <property type="match status" value="5"/>
</dbReference>
<sequence length="258" mass="29953">MNMLNIFSARECKSQKSLNQHEKMHQGASPDVIYICSDCDRSYATQHLLQQHRKQAHKERDHFCPICGNAFKLKNQLVNHMKLHLEKNIKCPHCEKCYARKFDLDVHLRSHTGELPFACHLCEKRFAIKVRLTYHLQKHYGIKHRCKDCGAEFNSKQKLKAHSFKHTGMPYRCERCDGHGFANRDVFKRHLQRVHCTSMSDEELVAMFQQNTGKATRIKQVEYFDEHSQGAASKTATEADNTLINADEIAMESEVVHS</sequence>
<dbReference type="GO" id="GO:0005634">
    <property type="term" value="C:nucleus"/>
    <property type="evidence" value="ECO:0007669"/>
    <property type="project" value="UniProtKB-SubCell"/>
</dbReference>
<dbReference type="GO" id="GO:0000978">
    <property type="term" value="F:RNA polymerase II cis-regulatory region sequence-specific DNA binding"/>
    <property type="evidence" value="ECO:0007669"/>
    <property type="project" value="TreeGrafter"/>
</dbReference>
<evidence type="ECO:0000259" key="9">
    <source>
        <dbReference type="PROSITE" id="PS50157"/>
    </source>
</evidence>
<dbReference type="InterPro" id="IPR036236">
    <property type="entry name" value="Znf_C2H2_sf"/>
</dbReference>
<feature type="domain" description="C2H2-type" evidence="9">
    <location>
        <begin position="34"/>
        <end position="62"/>
    </location>
</feature>
<dbReference type="GO" id="GO:0003700">
    <property type="term" value="F:DNA-binding transcription factor activity"/>
    <property type="evidence" value="ECO:0007669"/>
    <property type="project" value="TreeGrafter"/>
</dbReference>
<dbReference type="InterPro" id="IPR050589">
    <property type="entry name" value="Ikaros_C2H2-ZF"/>
</dbReference>
<evidence type="ECO:0000256" key="3">
    <source>
        <dbReference type="ARBA" id="ARBA00022737"/>
    </source>
</evidence>
<keyword evidence="6" id="KW-0238">DNA-binding</keyword>
<keyword evidence="4 8" id="KW-0863">Zinc-finger</keyword>
<evidence type="ECO:0000256" key="2">
    <source>
        <dbReference type="ARBA" id="ARBA00022723"/>
    </source>
</evidence>
<dbReference type="AlphaFoldDB" id="A0A034VTY7"/>
<accession>A0A034VTY7</accession>
<dbReference type="PROSITE" id="PS50157">
    <property type="entry name" value="ZINC_FINGER_C2H2_2"/>
    <property type="match status" value="5"/>
</dbReference>
<feature type="domain" description="C2H2-type" evidence="9">
    <location>
        <begin position="62"/>
        <end position="89"/>
    </location>
</feature>
<dbReference type="PANTHER" id="PTHR24404:SF114">
    <property type="entry name" value="KLUMPFUSS, ISOFORM B-RELATED"/>
    <property type="match status" value="1"/>
</dbReference>
<dbReference type="FunFam" id="3.30.160.60:FF:000145">
    <property type="entry name" value="Zinc finger protein 574"/>
    <property type="match status" value="1"/>
</dbReference>
<dbReference type="SMART" id="SM00355">
    <property type="entry name" value="ZnF_C2H2"/>
    <property type="match status" value="6"/>
</dbReference>
<evidence type="ECO:0000313" key="10">
    <source>
        <dbReference type="EMBL" id="JAC45567.1"/>
    </source>
</evidence>
<dbReference type="GO" id="GO:0006357">
    <property type="term" value="P:regulation of transcription by RNA polymerase II"/>
    <property type="evidence" value="ECO:0007669"/>
    <property type="project" value="TreeGrafter"/>
</dbReference>
<keyword evidence="7" id="KW-0539">Nucleus</keyword>
<feature type="domain" description="C2H2-type" evidence="9">
    <location>
        <begin position="89"/>
        <end position="116"/>
    </location>
</feature>
<gene>
    <name evidence="10" type="primary">ZN615</name>
</gene>
<dbReference type="OrthoDB" id="6077919at2759"/>
<dbReference type="InterPro" id="IPR013087">
    <property type="entry name" value="Znf_C2H2_type"/>
</dbReference>
<evidence type="ECO:0000256" key="5">
    <source>
        <dbReference type="ARBA" id="ARBA00022833"/>
    </source>
</evidence>
<dbReference type="Gene3D" id="3.30.160.60">
    <property type="entry name" value="Classic Zinc Finger"/>
    <property type="match status" value="5"/>
</dbReference>
<keyword evidence="3" id="KW-0677">Repeat</keyword>
<proteinExistence type="predicted"/>
<dbReference type="PANTHER" id="PTHR24404">
    <property type="entry name" value="ZINC FINGER PROTEIN"/>
    <property type="match status" value="1"/>
</dbReference>
<keyword evidence="2" id="KW-0479">Metal-binding</keyword>
<dbReference type="EMBL" id="GAKP01013385">
    <property type="protein sequence ID" value="JAC45567.1"/>
    <property type="molecule type" value="Transcribed_RNA"/>
</dbReference>
<feature type="domain" description="C2H2-type" evidence="9">
    <location>
        <begin position="144"/>
        <end position="171"/>
    </location>
</feature>
<comment type="subcellular location">
    <subcellularLocation>
        <location evidence="1">Nucleus</location>
    </subcellularLocation>
</comment>
<dbReference type="FunFam" id="3.30.160.60:FF:000446">
    <property type="entry name" value="Zinc finger protein"/>
    <property type="match status" value="1"/>
</dbReference>
<organism evidence="10">
    <name type="scientific">Bactrocera dorsalis</name>
    <name type="common">Oriental fruit fly</name>
    <name type="synonym">Dacus dorsalis</name>
    <dbReference type="NCBI Taxonomy" id="27457"/>
    <lineage>
        <taxon>Eukaryota</taxon>
        <taxon>Metazoa</taxon>
        <taxon>Ecdysozoa</taxon>
        <taxon>Arthropoda</taxon>
        <taxon>Hexapoda</taxon>
        <taxon>Insecta</taxon>
        <taxon>Pterygota</taxon>
        <taxon>Neoptera</taxon>
        <taxon>Endopterygota</taxon>
        <taxon>Diptera</taxon>
        <taxon>Brachycera</taxon>
        <taxon>Muscomorpha</taxon>
        <taxon>Tephritoidea</taxon>
        <taxon>Tephritidae</taxon>
        <taxon>Bactrocera</taxon>
        <taxon>Bactrocera</taxon>
    </lineage>
</organism>
<feature type="domain" description="C2H2-type" evidence="9">
    <location>
        <begin position="117"/>
        <end position="144"/>
    </location>
</feature>
<protein>
    <submittedName>
        <fullName evidence="10">Zinc finger protein 615</fullName>
    </submittedName>
</protein>
<reference evidence="10" key="1">
    <citation type="journal article" date="2014" name="BMC Genomics">
        <title>Characterizing the developmental transcriptome of the oriental fruit fly, Bactrocera dorsalis (Diptera: Tephritidae) through comparative genomic analysis with Drosophila melanogaster utilizing modENCODE datasets.</title>
        <authorList>
            <person name="Geib S.M."/>
            <person name="Calla B."/>
            <person name="Hall B."/>
            <person name="Hou S."/>
            <person name="Manoukis N.C."/>
        </authorList>
    </citation>
    <scope>NUCLEOTIDE SEQUENCE</scope>
    <source>
        <strain evidence="10">Punador</strain>
    </source>
</reference>
<evidence type="ECO:0000256" key="4">
    <source>
        <dbReference type="ARBA" id="ARBA00022771"/>
    </source>
</evidence>
<evidence type="ECO:0000256" key="6">
    <source>
        <dbReference type="ARBA" id="ARBA00023125"/>
    </source>
</evidence>
<dbReference type="Pfam" id="PF00096">
    <property type="entry name" value="zf-C2H2"/>
    <property type="match status" value="3"/>
</dbReference>
<name>A0A034VTY7_BACDO</name>
<keyword evidence="5" id="KW-0862">Zinc</keyword>
<dbReference type="SUPFAM" id="SSF57667">
    <property type="entry name" value="beta-beta-alpha zinc fingers"/>
    <property type="match status" value="3"/>
</dbReference>